<evidence type="ECO:0000259" key="3">
    <source>
        <dbReference type="Pfam" id="PF01298"/>
    </source>
</evidence>
<keyword evidence="2" id="KW-0732">Signal</keyword>
<feature type="compositionally biased region" description="Gly residues" evidence="1">
    <location>
        <begin position="34"/>
        <end position="59"/>
    </location>
</feature>
<keyword evidence="5" id="KW-1185">Reference proteome</keyword>
<organism evidence="4 5">
    <name type="scientific">Jiella pelagia</name>
    <dbReference type="NCBI Taxonomy" id="2986949"/>
    <lineage>
        <taxon>Bacteria</taxon>
        <taxon>Pseudomonadati</taxon>
        <taxon>Pseudomonadota</taxon>
        <taxon>Alphaproteobacteria</taxon>
        <taxon>Hyphomicrobiales</taxon>
        <taxon>Aurantimonadaceae</taxon>
        <taxon>Jiella</taxon>
    </lineage>
</organism>
<dbReference type="PROSITE" id="PS51257">
    <property type="entry name" value="PROKAR_LIPOPROTEIN"/>
    <property type="match status" value="1"/>
</dbReference>
<protein>
    <submittedName>
        <fullName evidence="4">Transferrin-binding protein-like solute binding protein</fullName>
    </submittedName>
</protein>
<evidence type="ECO:0000313" key="4">
    <source>
        <dbReference type="EMBL" id="WAP70928.1"/>
    </source>
</evidence>
<dbReference type="Proteomes" id="UP001164020">
    <property type="component" value="Chromosome"/>
</dbReference>
<evidence type="ECO:0000256" key="2">
    <source>
        <dbReference type="SAM" id="SignalP"/>
    </source>
</evidence>
<feature type="region of interest" description="Disordered" evidence="1">
    <location>
        <begin position="21"/>
        <end position="64"/>
    </location>
</feature>
<feature type="signal peptide" evidence="2">
    <location>
        <begin position="1"/>
        <end position="17"/>
    </location>
</feature>
<gene>
    <name evidence="4" type="ORF">OH818_13735</name>
</gene>
<accession>A0ABY7C5E9</accession>
<dbReference type="RefSeq" id="WP_268883465.1">
    <property type="nucleotide sequence ID" value="NZ_CP114029.1"/>
</dbReference>
<dbReference type="EMBL" id="CP114029">
    <property type="protein sequence ID" value="WAP70928.1"/>
    <property type="molecule type" value="Genomic_DNA"/>
</dbReference>
<dbReference type="InterPro" id="IPR001677">
    <property type="entry name" value="TbpB_B_D"/>
</dbReference>
<dbReference type="Pfam" id="PF01298">
    <property type="entry name" value="TbpB_B_D"/>
    <property type="match status" value="1"/>
</dbReference>
<feature type="chain" id="PRO_5047076698" evidence="2">
    <location>
        <begin position="18"/>
        <end position="351"/>
    </location>
</feature>
<sequence>MRVGLIFATLATAGILAGCSSSGSSGRSASIDLGGPGPDGGGGGGGGTGGGGTGGGGGSNDAEGSVMAATRTYSGSIATSTYGQPTGRNATGGVLAFLKEETNGTSITGSPQEVAILEGESGGAIPQDGAEDFARMEIAPAIGSPARVLAEQGGERTTYVEISSTTGDTKQLSYVDYDYVRAGNAQVLPFGNGVGQETAFYGAKDPSVARPTTMNGTATYVGGLGATVFSGGERNAMTGRTTLNADFDNASIAGKVDGILLTTGNGGGVAGSTYELLMENGSIAGADYNGTIRAVDIETGATVIDSAGGRSTFNGGFYGPGAEETAGIIDIQGTQGGNAIDIIGAYNGEKQ</sequence>
<proteinExistence type="predicted"/>
<dbReference type="Gene3D" id="2.40.160.90">
    <property type="match status" value="1"/>
</dbReference>
<reference evidence="4" key="1">
    <citation type="submission" date="2022-12" db="EMBL/GenBank/DDBJ databases">
        <title>Jiella pelagia sp. nov., isolated from phosphonate enriched culture of Northwest Pacific surface seawater.</title>
        <authorList>
            <person name="Shin D.Y."/>
            <person name="Hwang C.Y."/>
        </authorList>
    </citation>
    <scope>NUCLEOTIDE SEQUENCE</scope>
    <source>
        <strain evidence="4">HL-NP1</strain>
    </source>
</reference>
<evidence type="ECO:0000313" key="5">
    <source>
        <dbReference type="Proteomes" id="UP001164020"/>
    </source>
</evidence>
<name>A0ABY7C5E9_9HYPH</name>
<dbReference type="SUPFAM" id="SSF56925">
    <property type="entry name" value="OMPA-like"/>
    <property type="match status" value="1"/>
</dbReference>
<evidence type="ECO:0000256" key="1">
    <source>
        <dbReference type="SAM" id="MobiDB-lite"/>
    </source>
</evidence>
<dbReference type="InterPro" id="IPR011250">
    <property type="entry name" value="OMP/PagP_B-barrel"/>
</dbReference>
<feature type="compositionally biased region" description="Low complexity" evidence="1">
    <location>
        <begin position="21"/>
        <end position="30"/>
    </location>
</feature>
<feature type="domain" description="Transferrin-binding protein B C-lobe/N-lobe beta-barrel" evidence="3">
    <location>
        <begin position="215"/>
        <end position="348"/>
    </location>
</feature>